<protein>
    <submittedName>
        <fullName evidence="1">Mannose-ethanolamine phosphotransferase gpi13</fullName>
    </submittedName>
</protein>
<comment type="caution">
    <text evidence="1">The sequence shown here is derived from an EMBL/GenBank/DDBJ whole genome shotgun (WGS) entry which is preliminary data.</text>
</comment>
<organism evidence="1 2">
    <name type="scientific">Entomophthora muscae</name>
    <dbReference type="NCBI Taxonomy" id="34485"/>
    <lineage>
        <taxon>Eukaryota</taxon>
        <taxon>Fungi</taxon>
        <taxon>Fungi incertae sedis</taxon>
        <taxon>Zoopagomycota</taxon>
        <taxon>Entomophthoromycotina</taxon>
        <taxon>Entomophthoromycetes</taxon>
        <taxon>Entomophthorales</taxon>
        <taxon>Entomophthoraceae</taxon>
        <taxon>Entomophthora</taxon>
    </lineage>
</organism>
<sequence>MAQVQEMGSMEQPMPTDSKSQDKFENRQHITRIHLILTVFLLWILSTAGVGLLFFKNGFLLTRNALPNMATHDYSSDPKAANPLPAKFSKAIVVIIDALRYDFAAPAVDAKSGELVQGIPYRNQMPFIRNIIQDQPDSAILFEFVADAPTTTMQRIKGFTTGTLPTFVDAGSNFAGTEILEDTWLAQLRKAGKHMSFLGDDTWGLLFPNMFNESYPFSSFDVWDLHSVDNGILSNFDGIFYNRNTSAPWELIVTHFLGVDHCGHRYGPDHTEMAPKLAQLDGFLEKLYSRIDDETLVMVFGDHGMDRKGDHGGETAQETGAALLLLSKAQLRATESQKDLMTRLGLASADGTVPHFIHHSQGLNNGARSVQQIDLVPSLSLLLGLPIPYNNLGMVIPELFLQSDTSVLLEALRRNAVQVHTYLGEYARMYPASDIAKNLAKSLGPQFIQAQAAYQAWHDLPTSTPRLQDSLRHYALFLRTSLASCRASWAQFDPAQIQMGMSLFFCICGVLLYHCLFRSHPSSQPHFSKLNGPVLAYIFAGATLGVFFAFNGSVDAAFDLLGRRLDHIERGDVWLYGGFFGSCMGYFLNAFMDYRASDSAFALSVPFHSEPFKRLLAGDGWLVVFNLVVMGVAGFLSASVWMTENEDTVVMYLLQGFTGALLLFGFFLRSREPEQAIASLRNRLLPLGVLLLVLNQIISFVTVCREEQLPYCYPSFYGRFSWEGGSIGTTASPWVVGLFSIVCITFPYVVRQIFISTRNFYTSAPIWIEWGLRGCLALVAVYWFLDTSDSPMLKYLPIVYAKNLLIRLAFCLAVLFGTGNFFLNTLLIDVQMVRTDAAGSAAHSMVVMGFGNAYGAPMLLFFTVVFLPLLMAQQPMGGIVLSLAVIQMVVVVDVLDVLKDIFLLILPKHPEAKMHPRALEFTGASLFYLISYQAFFATGHQATLSSLQWKAGFIGLSSMSWFLSPALVTVNTLGGFILGGAGVLLVVYWKAPPHQGILQRTLPYSISRVALFFTLLHCIGLTGSAGWAAYHQRHLLVWKLFAPRFLLGALAMISGVASLLFLALFLPSPHILNEVSDILIHLKQE</sequence>
<accession>A0ACC2SRD2</accession>
<dbReference type="EMBL" id="QTSX02004403">
    <property type="protein sequence ID" value="KAJ9064915.1"/>
    <property type="molecule type" value="Genomic_DNA"/>
</dbReference>
<keyword evidence="2" id="KW-1185">Reference proteome</keyword>
<dbReference type="Proteomes" id="UP001165960">
    <property type="component" value="Unassembled WGS sequence"/>
</dbReference>
<name>A0ACC2SRD2_9FUNG</name>
<gene>
    <name evidence="1" type="primary">GPI13_2</name>
    <name evidence="1" type="ORF">DSO57_1025441</name>
</gene>
<reference evidence="1" key="1">
    <citation type="submission" date="2022-04" db="EMBL/GenBank/DDBJ databases">
        <title>Genome of the entomopathogenic fungus Entomophthora muscae.</title>
        <authorList>
            <person name="Elya C."/>
            <person name="Lovett B.R."/>
            <person name="Lee E."/>
            <person name="Macias A.M."/>
            <person name="Hajek A.E."/>
            <person name="De Bivort B.L."/>
            <person name="Kasson M.T."/>
            <person name="De Fine Licht H.H."/>
            <person name="Stajich J.E."/>
        </authorList>
    </citation>
    <scope>NUCLEOTIDE SEQUENCE</scope>
    <source>
        <strain evidence="1">Berkeley</strain>
    </source>
</reference>
<proteinExistence type="predicted"/>
<evidence type="ECO:0000313" key="2">
    <source>
        <dbReference type="Proteomes" id="UP001165960"/>
    </source>
</evidence>
<evidence type="ECO:0000313" key="1">
    <source>
        <dbReference type="EMBL" id="KAJ9064915.1"/>
    </source>
</evidence>